<organism evidence="2 3">
    <name type="scientific">Corynebacterium uterequi</name>
    <dbReference type="NCBI Taxonomy" id="1072256"/>
    <lineage>
        <taxon>Bacteria</taxon>
        <taxon>Bacillati</taxon>
        <taxon>Actinomycetota</taxon>
        <taxon>Actinomycetes</taxon>
        <taxon>Mycobacteriales</taxon>
        <taxon>Corynebacteriaceae</taxon>
        <taxon>Corynebacterium</taxon>
    </lineage>
</organism>
<dbReference type="PATRIC" id="fig|1072256.5.peg.562"/>
<proteinExistence type="predicted"/>
<dbReference type="AlphaFoldDB" id="A0A0G3HB23"/>
<gene>
    <name evidence="2" type="ORF">CUTER_02840</name>
</gene>
<keyword evidence="3" id="KW-1185">Reference proteome</keyword>
<reference evidence="3" key="2">
    <citation type="submission" date="2015-05" db="EMBL/GenBank/DDBJ databases">
        <title>Complete genome sequence of Corynebacterium uterequi DSM 45634, isolated from the uterus of a maiden mare.</title>
        <authorList>
            <person name="Ruckert C."/>
            <person name="Albersmeier A."/>
            <person name="Winkler A."/>
            <person name="Tauch A."/>
        </authorList>
    </citation>
    <scope>NUCLEOTIDE SEQUENCE [LARGE SCALE GENOMIC DNA]</scope>
    <source>
        <strain evidence="3">DSM 45634</strain>
    </source>
</reference>
<evidence type="ECO:0000313" key="3">
    <source>
        <dbReference type="Proteomes" id="UP000035548"/>
    </source>
</evidence>
<protein>
    <submittedName>
        <fullName evidence="2">Uncharacterized protein</fullName>
    </submittedName>
</protein>
<name>A0A0G3HB23_9CORY</name>
<accession>A0A0G3HB23</accession>
<dbReference type="Proteomes" id="UP000035548">
    <property type="component" value="Chromosome"/>
</dbReference>
<dbReference type="EMBL" id="CP011546">
    <property type="protein sequence ID" value="AKK10581.1"/>
    <property type="molecule type" value="Genomic_DNA"/>
</dbReference>
<evidence type="ECO:0000256" key="1">
    <source>
        <dbReference type="SAM" id="MobiDB-lite"/>
    </source>
</evidence>
<evidence type="ECO:0000313" key="2">
    <source>
        <dbReference type="EMBL" id="AKK10581.1"/>
    </source>
</evidence>
<feature type="region of interest" description="Disordered" evidence="1">
    <location>
        <begin position="64"/>
        <end position="85"/>
    </location>
</feature>
<reference evidence="2 3" key="1">
    <citation type="journal article" date="2015" name="Genome Announc.">
        <title>Virulence Factor Genes Detected in the Complete Genome Sequence of Corynebacterium uterequi DSM 45634, Isolated from the Uterus of a Maiden Mare.</title>
        <authorList>
            <person name="Ruckert C."/>
            <person name="Kriete M."/>
            <person name="Jaenicke S."/>
            <person name="Winkler A."/>
            <person name="Tauch A."/>
        </authorList>
    </citation>
    <scope>NUCLEOTIDE SEQUENCE [LARGE SCALE GENOMIC DNA]</scope>
    <source>
        <strain evidence="2 3">DSM 45634</strain>
    </source>
</reference>
<sequence>MVVCAVVACAVGVCAEYCLGSQNVAVALTLYPFPQNVAQATVIGVASSVAVFLTPLFTKVLPAPKPQHDATGATARQRVTAEPVL</sequence>
<dbReference type="KEGG" id="cut:CUTER_02840"/>